<accession>A0AAV4LYQ6</accession>
<feature type="compositionally biased region" description="Basic and acidic residues" evidence="1">
    <location>
        <begin position="70"/>
        <end position="84"/>
    </location>
</feature>
<sequence length="212" mass="23562">MAALREDDDVRVGEVALELRSAGGGRDDVAAAEHDQRRLAQRAHALVEVVAVPQRHPLDDPQHSVRRLRGHEQPPEHVVGDVVRRVSRPPPHEAAAAGARRREGDQAVEAVQQPREYRAARDQPRRRHEDEALHDVGVPVAEGRGDAAAHGYAHHRQLPPLQAQMRQHVLRLVNEEVDRVAPAAHIVARDLAEAVPVEVCSALEHAHRAYRR</sequence>
<protein>
    <submittedName>
        <fullName evidence="2">Electron transport complex subunit RsxC</fullName>
    </submittedName>
</protein>
<evidence type="ECO:0000313" key="2">
    <source>
        <dbReference type="EMBL" id="GIX63644.1"/>
    </source>
</evidence>
<comment type="caution">
    <text evidence="2">The sequence shown here is derived from an EMBL/GenBank/DDBJ whole genome shotgun (WGS) entry which is preliminary data.</text>
</comment>
<feature type="compositionally biased region" description="Basic and acidic residues" evidence="1">
    <location>
        <begin position="115"/>
        <end position="129"/>
    </location>
</feature>
<reference evidence="2 3" key="1">
    <citation type="submission" date="2021-06" db="EMBL/GenBank/DDBJ databases">
        <title>Genome sequence of Babesia caballi.</title>
        <authorList>
            <person name="Yamagishi J."/>
            <person name="Kidaka T."/>
            <person name="Ochi A."/>
        </authorList>
    </citation>
    <scope>NUCLEOTIDE SEQUENCE [LARGE SCALE GENOMIC DNA]</scope>
    <source>
        <strain evidence="2">USDA-D6B2</strain>
    </source>
</reference>
<dbReference type="RefSeq" id="XP_067715713.1">
    <property type="nucleotide sequence ID" value="XM_067859612.1"/>
</dbReference>
<proteinExistence type="predicted"/>
<evidence type="ECO:0000313" key="3">
    <source>
        <dbReference type="Proteomes" id="UP001497744"/>
    </source>
</evidence>
<feature type="region of interest" description="Disordered" evidence="1">
    <location>
        <begin position="54"/>
        <end position="129"/>
    </location>
</feature>
<keyword evidence="3" id="KW-1185">Reference proteome</keyword>
<dbReference type="GeneID" id="94195125"/>
<evidence type="ECO:0000256" key="1">
    <source>
        <dbReference type="SAM" id="MobiDB-lite"/>
    </source>
</evidence>
<dbReference type="Proteomes" id="UP001497744">
    <property type="component" value="Unassembled WGS sequence"/>
</dbReference>
<organism evidence="2 3">
    <name type="scientific">Babesia caballi</name>
    <dbReference type="NCBI Taxonomy" id="5871"/>
    <lineage>
        <taxon>Eukaryota</taxon>
        <taxon>Sar</taxon>
        <taxon>Alveolata</taxon>
        <taxon>Apicomplexa</taxon>
        <taxon>Aconoidasida</taxon>
        <taxon>Piroplasmida</taxon>
        <taxon>Babesiidae</taxon>
        <taxon>Babesia</taxon>
    </lineage>
</organism>
<gene>
    <name evidence="2" type="ORF">BcabD6B2_30790</name>
</gene>
<dbReference type="EMBL" id="BPLF01000002">
    <property type="protein sequence ID" value="GIX63644.1"/>
    <property type="molecule type" value="Genomic_DNA"/>
</dbReference>
<dbReference type="AlphaFoldDB" id="A0AAV4LYQ6"/>
<name>A0AAV4LYQ6_BABCB</name>